<evidence type="ECO:0000259" key="9">
    <source>
        <dbReference type="PROSITE" id="PS50850"/>
    </source>
</evidence>
<feature type="transmembrane region" description="Helical" evidence="8">
    <location>
        <begin position="54"/>
        <end position="76"/>
    </location>
</feature>
<feature type="transmembrane region" description="Helical" evidence="8">
    <location>
        <begin position="188"/>
        <end position="209"/>
    </location>
</feature>
<feature type="domain" description="Major facilitator superfamily (MFS) profile" evidence="9">
    <location>
        <begin position="15"/>
        <end position="424"/>
    </location>
</feature>
<feature type="transmembrane region" description="Helical" evidence="8">
    <location>
        <begin position="369"/>
        <end position="389"/>
    </location>
</feature>
<dbReference type="GO" id="GO:0022857">
    <property type="term" value="F:transmembrane transporter activity"/>
    <property type="evidence" value="ECO:0007669"/>
    <property type="project" value="InterPro"/>
</dbReference>
<proteinExistence type="predicted"/>
<dbReference type="InterPro" id="IPR011701">
    <property type="entry name" value="MFS"/>
</dbReference>
<keyword evidence="7 8" id="KW-0472">Membrane</keyword>
<keyword evidence="11" id="KW-1185">Reference proteome</keyword>
<dbReference type="Pfam" id="PF07690">
    <property type="entry name" value="MFS_1"/>
    <property type="match status" value="1"/>
</dbReference>
<dbReference type="NCBIfam" id="TIGR00883">
    <property type="entry name" value="2A0106"/>
    <property type="match status" value="1"/>
</dbReference>
<keyword evidence="3" id="KW-1003">Cell membrane</keyword>
<organism evidence="10 11">
    <name type="scientific">Acinetobacter nectaris CIP 110549</name>
    <dbReference type="NCBI Taxonomy" id="1392540"/>
    <lineage>
        <taxon>Bacteria</taxon>
        <taxon>Pseudomonadati</taxon>
        <taxon>Pseudomonadota</taxon>
        <taxon>Gammaproteobacteria</taxon>
        <taxon>Moraxellales</taxon>
        <taxon>Moraxellaceae</taxon>
        <taxon>Acinetobacter</taxon>
    </lineage>
</organism>
<comment type="caution">
    <text evidence="10">The sequence shown here is derived from an EMBL/GenBank/DDBJ whole genome shotgun (WGS) entry which is preliminary data.</text>
</comment>
<comment type="subcellular location">
    <subcellularLocation>
        <location evidence="1">Cell inner membrane</location>
        <topology evidence="1">Multi-pass membrane protein</topology>
    </subcellularLocation>
</comment>
<gene>
    <name evidence="10" type="ORF">P256_02336</name>
</gene>
<dbReference type="Proteomes" id="UP000023785">
    <property type="component" value="Unassembled WGS sequence"/>
</dbReference>
<dbReference type="PANTHER" id="PTHR43045:SF2">
    <property type="entry name" value="INNER MEMBRANE METABOLITE TRANSPORT PROTEIN YHJE"/>
    <property type="match status" value="1"/>
</dbReference>
<dbReference type="FunFam" id="1.20.1250.20:FF:000001">
    <property type="entry name" value="Dicarboxylate MFS transporter"/>
    <property type="match status" value="1"/>
</dbReference>
<keyword evidence="6 8" id="KW-1133">Transmembrane helix</keyword>
<dbReference type="RefSeq" id="WP_023273946.1">
    <property type="nucleotide sequence ID" value="NZ_KI530736.1"/>
</dbReference>
<dbReference type="PANTHER" id="PTHR43045">
    <property type="entry name" value="SHIKIMATE TRANSPORTER"/>
    <property type="match status" value="1"/>
</dbReference>
<sequence length="430" mass="46182">MESTIHSHTNSKTRVLLASLIGTTIEFFDFYIYATAAVLVFPHLFFPTSSGSAAILQSLATFAIAFVARPIGAAIFGHLGDRIGRKATLVAALLLMGFSTVAIGLLPSYAQIGVFAPLLLALCRLGQGLGLSGEWSGAVLLATENAPKGKRAWYGMFPQLGAPLGFILAVSSFLILGALISNEEFLAWGWRIPFIASALLVILGLYIRLKLHETPVFQKVISKHEEEKAPFKQVLAHHSKQVILGTLATVCTLVLFYLMTVFSLNWGTTALGYSRDVFLKMQLIATLGFAACIPISAVLSEKFGRKKTSICICIISILFGLVFSYFFIPNSPISVLTFLCTGLSIMGLTYGPIGTILSEIFPVSVRYTGSALAYNLASILGASFAPLIATKLAQSYGIAAVGYYLCGASLLSLLAFLCIRETKDENTLST</sequence>
<keyword evidence="5 8" id="KW-0812">Transmembrane</keyword>
<feature type="transmembrane region" description="Helical" evidence="8">
    <location>
        <begin position="15"/>
        <end position="34"/>
    </location>
</feature>
<dbReference type="GO" id="GO:0005886">
    <property type="term" value="C:plasma membrane"/>
    <property type="evidence" value="ECO:0007669"/>
    <property type="project" value="UniProtKB-SubCell"/>
</dbReference>
<feature type="transmembrane region" description="Helical" evidence="8">
    <location>
        <begin position="278"/>
        <end position="298"/>
    </location>
</feature>
<dbReference type="InterPro" id="IPR004736">
    <property type="entry name" value="MHS_symport"/>
</dbReference>
<evidence type="ECO:0000256" key="5">
    <source>
        <dbReference type="ARBA" id="ARBA00022692"/>
    </source>
</evidence>
<accession>V2THY0</accession>
<evidence type="ECO:0000256" key="1">
    <source>
        <dbReference type="ARBA" id="ARBA00004429"/>
    </source>
</evidence>
<dbReference type="InterPro" id="IPR020846">
    <property type="entry name" value="MFS_dom"/>
</dbReference>
<evidence type="ECO:0000256" key="6">
    <source>
        <dbReference type="ARBA" id="ARBA00022989"/>
    </source>
</evidence>
<name>V2THY0_9GAMM</name>
<evidence type="ECO:0000256" key="8">
    <source>
        <dbReference type="SAM" id="Phobius"/>
    </source>
</evidence>
<evidence type="ECO:0000313" key="10">
    <source>
        <dbReference type="EMBL" id="ESK37281.1"/>
    </source>
</evidence>
<dbReference type="CDD" id="cd17369">
    <property type="entry name" value="MFS_ShiA_like"/>
    <property type="match status" value="1"/>
</dbReference>
<dbReference type="InterPro" id="IPR036259">
    <property type="entry name" value="MFS_trans_sf"/>
</dbReference>
<feature type="transmembrane region" description="Helical" evidence="8">
    <location>
        <begin position="88"/>
        <end position="106"/>
    </location>
</feature>
<dbReference type="PROSITE" id="PS50850">
    <property type="entry name" value="MFS"/>
    <property type="match status" value="1"/>
</dbReference>
<feature type="transmembrane region" description="Helical" evidence="8">
    <location>
        <begin position="395"/>
        <end position="419"/>
    </location>
</feature>
<evidence type="ECO:0000256" key="3">
    <source>
        <dbReference type="ARBA" id="ARBA00022475"/>
    </source>
</evidence>
<reference evidence="10 11" key="1">
    <citation type="submission" date="2013-10" db="EMBL/GenBank/DDBJ databases">
        <title>The Genome Sequence of Acinetobacter nectaris CIP 110549.</title>
        <authorList>
            <consortium name="The Broad Institute Genomics Platform"/>
            <consortium name="The Broad Institute Genome Sequencing Center for Infectious Disease"/>
            <person name="Cerqueira G."/>
            <person name="Feldgarden M."/>
            <person name="Courvalin P."/>
            <person name="Grillot-Courvalin C."/>
            <person name="Clermont D."/>
            <person name="Rocha E."/>
            <person name="Yoon E.-J."/>
            <person name="Nemec A."/>
            <person name="Young S.K."/>
            <person name="Zeng Q."/>
            <person name="Gargeya S."/>
            <person name="Fitzgerald M."/>
            <person name="Abouelleil A."/>
            <person name="Alvarado L."/>
            <person name="Berlin A.M."/>
            <person name="Chapman S.B."/>
            <person name="Gainer-Dewar J."/>
            <person name="Goldberg J."/>
            <person name="Gnerre S."/>
            <person name="Griggs A."/>
            <person name="Gujja S."/>
            <person name="Hansen M."/>
            <person name="Howarth C."/>
            <person name="Imamovic A."/>
            <person name="Ireland A."/>
            <person name="Larimer J."/>
            <person name="McCowan C."/>
            <person name="Murphy C."/>
            <person name="Pearson M."/>
            <person name="Poon T.W."/>
            <person name="Priest M."/>
            <person name="Roberts A."/>
            <person name="Saif S."/>
            <person name="Shea T."/>
            <person name="Sykes S."/>
            <person name="Wortman J."/>
            <person name="Nusbaum C."/>
            <person name="Birren B."/>
        </authorList>
    </citation>
    <scope>NUCLEOTIDE SEQUENCE [LARGE SCALE GENOMIC DNA]</scope>
    <source>
        <strain evidence="10 11">CIP 110549</strain>
    </source>
</reference>
<dbReference type="AlphaFoldDB" id="V2THY0"/>
<feature type="transmembrane region" description="Helical" evidence="8">
    <location>
        <begin position="242"/>
        <end position="266"/>
    </location>
</feature>
<dbReference type="eggNOG" id="COG0477">
    <property type="taxonomic scope" value="Bacteria"/>
</dbReference>
<feature type="transmembrane region" description="Helical" evidence="8">
    <location>
        <begin position="310"/>
        <end position="328"/>
    </location>
</feature>
<dbReference type="SUPFAM" id="SSF103473">
    <property type="entry name" value="MFS general substrate transporter"/>
    <property type="match status" value="1"/>
</dbReference>
<evidence type="ECO:0000256" key="2">
    <source>
        <dbReference type="ARBA" id="ARBA00022448"/>
    </source>
</evidence>
<dbReference type="PATRIC" id="fig|1392540.3.peg.2255"/>
<dbReference type="OrthoDB" id="3690818at2"/>
<evidence type="ECO:0000313" key="11">
    <source>
        <dbReference type="Proteomes" id="UP000023785"/>
    </source>
</evidence>
<keyword evidence="4" id="KW-0997">Cell inner membrane</keyword>
<feature type="transmembrane region" description="Helical" evidence="8">
    <location>
        <begin position="334"/>
        <end position="357"/>
    </location>
</feature>
<dbReference type="Gene3D" id="1.20.1250.20">
    <property type="entry name" value="MFS general substrate transporter like domains"/>
    <property type="match status" value="2"/>
</dbReference>
<dbReference type="EMBL" id="AYER01000010">
    <property type="protein sequence ID" value="ESK37281.1"/>
    <property type="molecule type" value="Genomic_DNA"/>
</dbReference>
<dbReference type="HOGENOM" id="CLU_001265_39_5_6"/>
<feature type="transmembrane region" description="Helical" evidence="8">
    <location>
        <begin position="152"/>
        <end position="176"/>
    </location>
</feature>
<protein>
    <recommendedName>
        <fullName evidence="9">Major facilitator superfamily (MFS) profile domain-containing protein</fullName>
    </recommendedName>
</protein>
<evidence type="ECO:0000256" key="7">
    <source>
        <dbReference type="ARBA" id="ARBA00023136"/>
    </source>
</evidence>
<keyword evidence="2" id="KW-0813">Transport</keyword>
<evidence type="ECO:0000256" key="4">
    <source>
        <dbReference type="ARBA" id="ARBA00022519"/>
    </source>
</evidence>